<dbReference type="Proteomes" id="UP001341840">
    <property type="component" value="Unassembled WGS sequence"/>
</dbReference>
<comment type="caution">
    <text evidence="2">The sequence shown here is derived from an EMBL/GenBank/DDBJ whole genome shotgun (WGS) entry which is preliminary data.</text>
</comment>
<organism evidence="2 3">
    <name type="scientific">Stylosanthes scabra</name>
    <dbReference type="NCBI Taxonomy" id="79078"/>
    <lineage>
        <taxon>Eukaryota</taxon>
        <taxon>Viridiplantae</taxon>
        <taxon>Streptophyta</taxon>
        <taxon>Embryophyta</taxon>
        <taxon>Tracheophyta</taxon>
        <taxon>Spermatophyta</taxon>
        <taxon>Magnoliopsida</taxon>
        <taxon>eudicotyledons</taxon>
        <taxon>Gunneridae</taxon>
        <taxon>Pentapetalae</taxon>
        <taxon>rosids</taxon>
        <taxon>fabids</taxon>
        <taxon>Fabales</taxon>
        <taxon>Fabaceae</taxon>
        <taxon>Papilionoideae</taxon>
        <taxon>50 kb inversion clade</taxon>
        <taxon>dalbergioids sensu lato</taxon>
        <taxon>Dalbergieae</taxon>
        <taxon>Pterocarpus clade</taxon>
        <taxon>Stylosanthes</taxon>
    </lineage>
</organism>
<protein>
    <submittedName>
        <fullName evidence="2">Uncharacterized protein</fullName>
    </submittedName>
</protein>
<evidence type="ECO:0000256" key="1">
    <source>
        <dbReference type="SAM" id="MobiDB-lite"/>
    </source>
</evidence>
<evidence type="ECO:0000313" key="3">
    <source>
        <dbReference type="Proteomes" id="UP001341840"/>
    </source>
</evidence>
<feature type="region of interest" description="Disordered" evidence="1">
    <location>
        <begin position="86"/>
        <end position="113"/>
    </location>
</feature>
<evidence type="ECO:0000313" key="2">
    <source>
        <dbReference type="EMBL" id="MED6106741.1"/>
    </source>
</evidence>
<dbReference type="EMBL" id="JASCZI010000016">
    <property type="protein sequence ID" value="MED6106741.1"/>
    <property type="molecule type" value="Genomic_DNA"/>
</dbReference>
<accession>A0ABU6Q4H4</accession>
<feature type="compositionally biased region" description="Polar residues" evidence="1">
    <location>
        <begin position="1"/>
        <end position="11"/>
    </location>
</feature>
<gene>
    <name evidence="2" type="ORF">PIB30_007402</name>
</gene>
<keyword evidence="3" id="KW-1185">Reference proteome</keyword>
<sequence>METWIWTQNWTPRRPSQRPGAQKAPTKTRTQFQAPRRPFQCLGAHATSSAPIFAPRRPMTPLPCIQHQCTAAFWRLGAQTTLRLAPRRPTDKAVHKPTAPAPKHEACLPCSGA</sequence>
<reference evidence="2 3" key="1">
    <citation type="journal article" date="2023" name="Plants (Basel)">
        <title>Bridging the Gap: Combining Genomics and Transcriptomics Approaches to Understand Stylosanthes scabra, an Orphan Legume from the Brazilian Caatinga.</title>
        <authorList>
            <person name="Ferreira-Neto J.R.C."/>
            <person name="da Silva M.D."/>
            <person name="Binneck E."/>
            <person name="de Melo N.F."/>
            <person name="da Silva R.H."/>
            <person name="de Melo A.L.T.M."/>
            <person name="Pandolfi V."/>
            <person name="Bustamante F.O."/>
            <person name="Brasileiro-Vidal A.C."/>
            <person name="Benko-Iseppon A.M."/>
        </authorList>
    </citation>
    <scope>NUCLEOTIDE SEQUENCE [LARGE SCALE GENOMIC DNA]</scope>
    <source>
        <tissue evidence="2">Leaves</tissue>
    </source>
</reference>
<name>A0ABU6Q4H4_9FABA</name>
<feature type="region of interest" description="Disordered" evidence="1">
    <location>
        <begin position="1"/>
        <end position="35"/>
    </location>
</feature>
<proteinExistence type="predicted"/>